<evidence type="ECO:0000313" key="2">
    <source>
        <dbReference type="EMBL" id="KAL2481674.1"/>
    </source>
</evidence>
<evidence type="ECO:0000313" key="1">
    <source>
        <dbReference type="EMBL" id="KAL2465515.1"/>
    </source>
</evidence>
<accession>A0ABD1PNM0</accession>
<reference evidence="1" key="1">
    <citation type="submission" date="2024-07" db="EMBL/GenBank/DDBJ databases">
        <title>Two chromosome-level genome assemblies of Korean endemic species Abeliophyllum distichum and Forsythia ovata (Oleaceae).</title>
        <authorList>
            <person name="Mun J.H."/>
        </authorList>
    </citation>
    <scope>NUCLEOTIDE SEQUENCE</scope>
    <source>
        <strain evidence="1">KNKB198505000391</strain>
        <tissue evidence="1">Leaf</tissue>
    </source>
</reference>
<evidence type="ECO:0000313" key="3">
    <source>
        <dbReference type="Proteomes" id="UP001604336"/>
    </source>
</evidence>
<dbReference type="EMBL" id="JBFOLK010000010">
    <property type="protein sequence ID" value="KAL2481674.1"/>
    <property type="molecule type" value="Genomic_DNA"/>
</dbReference>
<organism evidence="1 3">
    <name type="scientific">Abeliophyllum distichum</name>
    <dbReference type="NCBI Taxonomy" id="126358"/>
    <lineage>
        <taxon>Eukaryota</taxon>
        <taxon>Viridiplantae</taxon>
        <taxon>Streptophyta</taxon>
        <taxon>Embryophyta</taxon>
        <taxon>Tracheophyta</taxon>
        <taxon>Spermatophyta</taxon>
        <taxon>Magnoliopsida</taxon>
        <taxon>eudicotyledons</taxon>
        <taxon>Gunneridae</taxon>
        <taxon>Pentapetalae</taxon>
        <taxon>asterids</taxon>
        <taxon>lamiids</taxon>
        <taxon>Lamiales</taxon>
        <taxon>Oleaceae</taxon>
        <taxon>Forsythieae</taxon>
        <taxon>Abeliophyllum</taxon>
    </lineage>
</organism>
<proteinExistence type="predicted"/>
<name>A0ABD1PNM0_9LAMI</name>
<keyword evidence="3" id="KW-1185">Reference proteome</keyword>
<dbReference type="EMBL" id="JBFOLK010000013">
    <property type="protein sequence ID" value="KAL2465515.1"/>
    <property type="molecule type" value="Genomic_DNA"/>
</dbReference>
<protein>
    <submittedName>
        <fullName evidence="1">Uncharacterized protein</fullName>
    </submittedName>
</protein>
<dbReference type="AlphaFoldDB" id="A0ABD1PNM0"/>
<reference evidence="3" key="2">
    <citation type="submission" date="2024-07" db="EMBL/GenBank/DDBJ databases">
        <title>Two chromosome-level genome assemblies of Korean endemic species Abeliophyllum distichum and Forsythia ovata (Oleaceae).</title>
        <authorList>
            <person name="Jang H."/>
        </authorList>
    </citation>
    <scope>NUCLEOTIDE SEQUENCE [LARGE SCALE GENOMIC DNA]</scope>
</reference>
<comment type="caution">
    <text evidence="1">The sequence shown here is derived from an EMBL/GenBank/DDBJ whole genome shotgun (WGS) entry which is preliminary data.</text>
</comment>
<dbReference type="Proteomes" id="UP001604336">
    <property type="component" value="Unassembled WGS sequence"/>
</dbReference>
<gene>
    <name evidence="2" type="ORF">Adt_34640</name>
    <name evidence="1" type="ORF">Adt_41366</name>
</gene>
<sequence>MGDDRKRKSSEGSDESINWSDFPFLMKQVSGAFPGNVEVYKEGLKGLGADILKGLNEKWMMLEMEEAEIIGHGGFSPVEGRAGEETERWRREIERRGMIWFLV</sequence>